<proteinExistence type="inferred from homology"/>
<dbReference type="InterPro" id="IPR013325">
    <property type="entry name" value="RNA_pol_sigma_r2"/>
</dbReference>
<keyword evidence="4" id="KW-0238">DNA-binding</keyword>
<dbReference type="InterPro" id="IPR014284">
    <property type="entry name" value="RNA_pol_sigma-70_dom"/>
</dbReference>
<protein>
    <submittedName>
        <fullName evidence="8">RNA polymerase sigma-70 factor, ECF subfamily</fullName>
    </submittedName>
</protein>
<keyword evidence="5" id="KW-0804">Transcription</keyword>
<dbReference type="CDD" id="cd06171">
    <property type="entry name" value="Sigma70_r4"/>
    <property type="match status" value="1"/>
</dbReference>
<dbReference type="Proteomes" id="UP000183508">
    <property type="component" value="Unassembled WGS sequence"/>
</dbReference>
<name>A0A1I7FX36_9BACL</name>
<evidence type="ECO:0000256" key="1">
    <source>
        <dbReference type="ARBA" id="ARBA00010641"/>
    </source>
</evidence>
<dbReference type="PANTHER" id="PTHR43133:SF8">
    <property type="entry name" value="RNA POLYMERASE SIGMA FACTOR HI_1459-RELATED"/>
    <property type="match status" value="1"/>
</dbReference>
<dbReference type="InterPro" id="IPR013249">
    <property type="entry name" value="RNA_pol_sigma70_r4_t2"/>
</dbReference>
<dbReference type="GO" id="GO:0003677">
    <property type="term" value="F:DNA binding"/>
    <property type="evidence" value="ECO:0007669"/>
    <property type="project" value="UniProtKB-KW"/>
</dbReference>
<sequence>MIDQWFDLYADDVYSLIAYMVRDPELAKDLTQETFVHAMMGIHRFRAESSPKTWLLTIARNVAISHLRKKRVEVAAGDLVFDRLASTIGSPEVTVEQWDTHALLIDILYKLKPRYRDVIICREIMGMSSKETARVLGWSSSKVRVTLHRALKAAKQQLLERGWGHELA</sequence>
<dbReference type="Gene3D" id="1.10.10.10">
    <property type="entry name" value="Winged helix-like DNA-binding domain superfamily/Winged helix DNA-binding domain"/>
    <property type="match status" value="1"/>
</dbReference>
<keyword evidence="3" id="KW-0731">Sigma factor</keyword>
<dbReference type="PANTHER" id="PTHR43133">
    <property type="entry name" value="RNA POLYMERASE ECF-TYPE SIGMA FACTO"/>
    <property type="match status" value="1"/>
</dbReference>
<dbReference type="GO" id="GO:0016987">
    <property type="term" value="F:sigma factor activity"/>
    <property type="evidence" value="ECO:0007669"/>
    <property type="project" value="UniProtKB-KW"/>
</dbReference>
<dbReference type="SUPFAM" id="SSF88659">
    <property type="entry name" value="Sigma3 and sigma4 domains of RNA polymerase sigma factors"/>
    <property type="match status" value="1"/>
</dbReference>
<evidence type="ECO:0000259" key="6">
    <source>
        <dbReference type="Pfam" id="PF04542"/>
    </source>
</evidence>
<dbReference type="EMBL" id="FPBV01000001">
    <property type="protein sequence ID" value="SFU40738.1"/>
    <property type="molecule type" value="Genomic_DNA"/>
</dbReference>
<dbReference type="InterPro" id="IPR036388">
    <property type="entry name" value="WH-like_DNA-bd_sf"/>
</dbReference>
<dbReference type="InterPro" id="IPR013324">
    <property type="entry name" value="RNA_pol_sigma_r3/r4-like"/>
</dbReference>
<feature type="domain" description="RNA polymerase sigma-70 region 2" evidence="6">
    <location>
        <begin position="6"/>
        <end position="71"/>
    </location>
</feature>
<evidence type="ECO:0000256" key="4">
    <source>
        <dbReference type="ARBA" id="ARBA00023125"/>
    </source>
</evidence>
<dbReference type="NCBIfam" id="TIGR02937">
    <property type="entry name" value="sigma70-ECF"/>
    <property type="match status" value="1"/>
</dbReference>
<dbReference type="Pfam" id="PF08281">
    <property type="entry name" value="Sigma70_r4_2"/>
    <property type="match status" value="1"/>
</dbReference>
<keyword evidence="9" id="KW-1185">Reference proteome</keyword>
<dbReference type="STRING" id="392015.SAMN05421543_101495"/>
<dbReference type="RefSeq" id="WP_074949147.1">
    <property type="nucleotide sequence ID" value="NZ_FPBV01000001.1"/>
</dbReference>
<dbReference type="AlphaFoldDB" id="A0A1I7FX36"/>
<dbReference type="InterPro" id="IPR007627">
    <property type="entry name" value="RNA_pol_sigma70_r2"/>
</dbReference>
<evidence type="ECO:0000313" key="9">
    <source>
        <dbReference type="Proteomes" id="UP000183508"/>
    </source>
</evidence>
<evidence type="ECO:0000313" key="8">
    <source>
        <dbReference type="EMBL" id="SFU40738.1"/>
    </source>
</evidence>
<organism evidence="8 9">
    <name type="scientific">Alicyclobacillus macrosporangiidus</name>
    <dbReference type="NCBI Taxonomy" id="392015"/>
    <lineage>
        <taxon>Bacteria</taxon>
        <taxon>Bacillati</taxon>
        <taxon>Bacillota</taxon>
        <taxon>Bacilli</taxon>
        <taxon>Bacillales</taxon>
        <taxon>Alicyclobacillaceae</taxon>
        <taxon>Alicyclobacillus</taxon>
    </lineage>
</organism>
<dbReference type="GO" id="GO:0006352">
    <property type="term" value="P:DNA-templated transcription initiation"/>
    <property type="evidence" value="ECO:0007669"/>
    <property type="project" value="InterPro"/>
</dbReference>
<dbReference type="SUPFAM" id="SSF88946">
    <property type="entry name" value="Sigma2 domain of RNA polymerase sigma factors"/>
    <property type="match status" value="1"/>
</dbReference>
<reference evidence="9" key="1">
    <citation type="submission" date="2016-10" db="EMBL/GenBank/DDBJ databases">
        <authorList>
            <person name="Varghese N."/>
        </authorList>
    </citation>
    <scope>NUCLEOTIDE SEQUENCE [LARGE SCALE GENOMIC DNA]</scope>
    <source>
        <strain evidence="9">DSM 17980</strain>
    </source>
</reference>
<accession>A0A1I7FX36</accession>
<gene>
    <name evidence="8" type="ORF">SAMN05421543_101495</name>
</gene>
<evidence type="ECO:0000256" key="5">
    <source>
        <dbReference type="ARBA" id="ARBA00023163"/>
    </source>
</evidence>
<keyword evidence="2" id="KW-0805">Transcription regulation</keyword>
<comment type="similarity">
    <text evidence="1">Belongs to the sigma-70 factor family. ECF subfamily.</text>
</comment>
<evidence type="ECO:0000259" key="7">
    <source>
        <dbReference type="Pfam" id="PF08281"/>
    </source>
</evidence>
<dbReference type="Gene3D" id="1.10.1740.10">
    <property type="match status" value="1"/>
</dbReference>
<dbReference type="InterPro" id="IPR039425">
    <property type="entry name" value="RNA_pol_sigma-70-like"/>
</dbReference>
<dbReference type="Pfam" id="PF04542">
    <property type="entry name" value="Sigma70_r2"/>
    <property type="match status" value="1"/>
</dbReference>
<evidence type="ECO:0000256" key="3">
    <source>
        <dbReference type="ARBA" id="ARBA00023082"/>
    </source>
</evidence>
<evidence type="ECO:0000256" key="2">
    <source>
        <dbReference type="ARBA" id="ARBA00023015"/>
    </source>
</evidence>
<feature type="domain" description="RNA polymerase sigma factor 70 region 4 type 2" evidence="7">
    <location>
        <begin position="103"/>
        <end position="153"/>
    </location>
</feature>